<dbReference type="EMBL" id="CARXXK010000001">
    <property type="protein sequence ID" value="CAI6343486.1"/>
    <property type="molecule type" value="Genomic_DNA"/>
</dbReference>
<reference evidence="1 2" key="1">
    <citation type="submission" date="2023-01" db="EMBL/GenBank/DDBJ databases">
        <authorList>
            <person name="Whitehead M."/>
        </authorList>
    </citation>
    <scope>NUCLEOTIDE SEQUENCE [LARGE SCALE GENOMIC DNA]</scope>
</reference>
<evidence type="ECO:0000313" key="1">
    <source>
        <dbReference type="EMBL" id="CAI6343486.1"/>
    </source>
</evidence>
<proteinExistence type="predicted"/>
<dbReference type="AlphaFoldDB" id="A0AAV0VP19"/>
<keyword evidence="2" id="KW-1185">Reference proteome</keyword>
<organism evidence="1 2">
    <name type="scientific">Macrosiphum euphorbiae</name>
    <name type="common">potato aphid</name>
    <dbReference type="NCBI Taxonomy" id="13131"/>
    <lineage>
        <taxon>Eukaryota</taxon>
        <taxon>Metazoa</taxon>
        <taxon>Ecdysozoa</taxon>
        <taxon>Arthropoda</taxon>
        <taxon>Hexapoda</taxon>
        <taxon>Insecta</taxon>
        <taxon>Pterygota</taxon>
        <taxon>Neoptera</taxon>
        <taxon>Paraneoptera</taxon>
        <taxon>Hemiptera</taxon>
        <taxon>Sternorrhyncha</taxon>
        <taxon>Aphidomorpha</taxon>
        <taxon>Aphidoidea</taxon>
        <taxon>Aphididae</taxon>
        <taxon>Macrosiphini</taxon>
        <taxon>Macrosiphum</taxon>
    </lineage>
</organism>
<comment type="caution">
    <text evidence="1">The sequence shown here is derived from an EMBL/GenBank/DDBJ whole genome shotgun (WGS) entry which is preliminary data.</text>
</comment>
<sequence length="142" mass="16794">MLKSALEFIKNYRDQFDQILVKAKAIADELGVDSEIKVVQKRIKKKTLIMSVQMIGTDHRTAVEKFKHEFFYTLMDVVTSLTDRFEILKIYVDLWNFLYDLKNAPENENELLKHCMDLHYHLKDGSDYLTLILMVSNYAQRL</sequence>
<accession>A0AAV0VP19</accession>
<protein>
    <submittedName>
        <fullName evidence="1">Uncharacterized protein</fullName>
    </submittedName>
</protein>
<evidence type="ECO:0000313" key="2">
    <source>
        <dbReference type="Proteomes" id="UP001160148"/>
    </source>
</evidence>
<dbReference type="Proteomes" id="UP001160148">
    <property type="component" value="Unassembled WGS sequence"/>
</dbReference>
<name>A0AAV0VP19_9HEMI</name>
<gene>
    <name evidence="1" type="ORF">MEUPH1_LOCUS746</name>
</gene>